<feature type="domain" description="AMP-dependent synthetase/ligase" evidence="3">
    <location>
        <begin position="203"/>
        <end position="614"/>
    </location>
</feature>
<dbReference type="PANTHER" id="PTHR43347:SF3">
    <property type="entry name" value="ACYL-COA SYNTHETASE SHORT-CHAIN FAMILY MEMBER 3, MITOCHONDRIAL"/>
    <property type="match status" value="1"/>
</dbReference>
<accession>A0A9Q8SX57</accession>
<reference evidence="6" key="1">
    <citation type="journal article" date="2021" name="Mol. Plant Microbe Interact.">
        <title>Complete Genome Sequence of the Plant-Pathogenic Fungus Colletotrichum lupini.</title>
        <authorList>
            <person name="Baroncelli R."/>
            <person name="Pensec F."/>
            <person name="Da Lio D."/>
            <person name="Boufleur T."/>
            <person name="Vicente I."/>
            <person name="Sarrocco S."/>
            <person name="Picot A."/>
            <person name="Baraldi E."/>
            <person name="Sukno S."/>
            <person name="Thon M."/>
            <person name="Le Floch G."/>
        </authorList>
    </citation>
    <scope>NUCLEOTIDE SEQUENCE</scope>
    <source>
        <strain evidence="6">IMI 504893</strain>
    </source>
</reference>
<dbReference type="InterPro" id="IPR020845">
    <property type="entry name" value="AMP-binding_CS"/>
</dbReference>
<sequence>MLIDAFFFLESESFVESGCILNYSNPNEDKERSASCDLRWKKPRSVGDVGVVGNDGRSPYPGSTECGEGCLLSGNPRAVSYLNAVPTSKLPAVRLFERAEAERTHVVSTTNRVYHTFGNARQQAAVNMDNLHPQDEVLRHSLEDPESFWAHQAEHLHWHKKPSSTLKVTKKTLKSGVTHDSWEWFPDGEISTCFNCVDRHVHDGRGDAPAIYYDSPVTNTKQTLTYKQLLDEVEVFAGALREEGVKKGDVVLVYMPMIPAALIGILAVSRLGAIHAVVFGGFAPAALAQRIEASQPVAILTASCGIDGNKPPMSYKPFVEEACQISKHKPDKVVVWQREQIRWNPIKRNDGERNWQSIVKSCRARGVRADCVPVKSTDPIYIIHTSGTTGTPKGVLRDAAGHAVGLHLSISYLFNIHGPGCVSFTASDIGWVVGHSYIAYAPLFTGAATVLYEGKPVGTPDASAFWRIVEEYKVNTMFTAPTALRAIKRDDPENKLFKQIGERGGLRTLKGLFLAGERSEPAIITMYQELLETYGAVDAHVVDNWWSTEAGSPITGRALVPHAGKDRGTDLRGHPPPKIKPGSAGKAMPGFDVRIVDDDGKELPRGTMGNIVLGLPLAPTAFRTLWQDEERFYKGYLKRFNGKWLDTGDAGYIDVEGYVNVMSRNDDVLNVSAHRLSSGGLEQAITSHPLVAEACVVGIPDALKGQLPFAFITLSTPEHPTSAVPDAKLADEINALVRSQVGAIATLGGLIQGKGMIPKTRSGKTLRRVLRELLENAVHEEFGKEVQVPSTVEDAGAVDVAREKISPFATHDREACANRFITGSTVTNVTSDIMSSISNVGRYVLKLVGKDVNAPRWICFRHESNPSMTVERLGHEKYQLLSKTYDVDTVLIEEELSLLDLDGSRDLIFSTRI</sequence>
<dbReference type="Pfam" id="PF00501">
    <property type="entry name" value="AMP-binding"/>
    <property type="match status" value="1"/>
</dbReference>
<comment type="similarity">
    <text evidence="1">Belongs to the ATP-dependent AMP-binding enzyme family.</text>
</comment>
<evidence type="ECO:0000313" key="7">
    <source>
        <dbReference type="Proteomes" id="UP000830671"/>
    </source>
</evidence>
<dbReference type="InterPro" id="IPR042099">
    <property type="entry name" value="ANL_N_sf"/>
</dbReference>
<dbReference type="InterPro" id="IPR032387">
    <property type="entry name" value="ACAS_N"/>
</dbReference>
<dbReference type="GeneID" id="73344662"/>
<dbReference type="GO" id="GO:0050218">
    <property type="term" value="F:propionate-CoA ligase activity"/>
    <property type="evidence" value="ECO:0007669"/>
    <property type="project" value="TreeGrafter"/>
</dbReference>
<dbReference type="SUPFAM" id="SSF56801">
    <property type="entry name" value="Acetyl-CoA synthetase-like"/>
    <property type="match status" value="1"/>
</dbReference>
<feature type="domain" description="AMP-binding enzyme C-terminal" evidence="4">
    <location>
        <begin position="681"/>
        <end position="764"/>
    </location>
</feature>
<dbReference type="InterPro" id="IPR000873">
    <property type="entry name" value="AMP-dep_synth/lig_dom"/>
</dbReference>
<dbReference type="PROSITE" id="PS00455">
    <property type="entry name" value="AMP_BINDING"/>
    <property type="match status" value="1"/>
</dbReference>
<evidence type="ECO:0000256" key="1">
    <source>
        <dbReference type="ARBA" id="ARBA00006432"/>
    </source>
</evidence>
<proteinExistence type="inferred from homology"/>
<dbReference type="PANTHER" id="PTHR43347">
    <property type="entry name" value="ACYL-COA SYNTHETASE"/>
    <property type="match status" value="1"/>
</dbReference>
<dbReference type="EMBL" id="CP019477">
    <property type="protein sequence ID" value="UQC85182.1"/>
    <property type="molecule type" value="Genomic_DNA"/>
</dbReference>
<organism evidence="6 7">
    <name type="scientific">Colletotrichum lupini</name>
    <dbReference type="NCBI Taxonomy" id="145971"/>
    <lineage>
        <taxon>Eukaryota</taxon>
        <taxon>Fungi</taxon>
        <taxon>Dikarya</taxon>
        <taxon>Ascomycota</taxon>
        <taxon>Pezizomycotina</taxon>
        <taxon>Sordariomycetes</taxon>
        <taxon>Hypocreomycetidae</taxon>
        <taxon>Glomerellales</taxon>
        <taxon>Glomerellaceae</taxon>
        <taxon>Colletotrichum</taxon>
        <taxon>Colletotrichum acutatum species complex</taxon>
    </lineage>
</organism>
<dbReference type="KEGG" id="clup:CLUP02_10678"/>
<protein>
    <submittedName>
        <fullName evidence="6">AMP-binding enzyme</fullName>
    </submittedName>
</protein>
<dbReference type="Proteomes" id="UP000830671">
    <property type="component" value="Chromosome 5"/>
</dbReference>
<dbReference type="InterPro" id="IPR025110">
    <property type="entry name" value="AMP-bd_C"/>
</dbReference>
<feature type="domain" description="Acetyl-coenzyme A synthetase N-terminal" evidence="5">
    <location>
        <begin position="135"/>
        <end position="196"/>
    </location>
</feature>
<dbReference type="InterPro" id="IPR045851">
    <property type="entry name" value="AMP-bd_C_sf"/>
</dbReference>
<dbReference type="Pfam" id="PF13193">
    <property type="entry name" value="AMP-binding_C"/>
    <property type="match status" value="1"/>
</dbReference>
<feature type="compositionally biased region" description="Basic and acidic residues" evidence="2">
    <location>
        <begin position="563"/>
        <end position="573"/>
    </location>
</feature>
<dbReference type="RefSeq" id="XP_049146797.1">
    <property type="nucleotide sequence ID" value="XM_049289652.1"/>
</dbReference>
<evidence type="ECO:0000313" key="6">
    <source>
        <dbReference type="EMBL" id="UQC85182.1"/>
    </source>
</evidence>
<evidence type="ECO:0000256" key="2">
    <source>
        <dbReference type="SAM" id="MobiDB-lite"/>
    </source>
</evidence>
<evidence type="ECO:0000259" key="4">
    <source>
        <dbReference type="Pfam" id="PF13193"/>
    </source>
</evidence>
<keyword evidence="7" id="KW-1185">Reference proteome</keyword>
<dbReference type="Pfam" id="PF16177">
    <property type="entry name" value="ACAS_N"/>
    <property type="match status" value="1"/>
</dbReference>
<feature type="region of interest" description="Disordered" evidence="2">
    <location>
        <begin position="557"/>
        <end position="585"/>
    </location>
</feature>
<evidence type="ECO:0000259" key="5">
    <source>
        <dbReference type="Pfam" id="PF16177"/>
    </source>
</evidence>
<name>A0A9Q8SX57_9PEZI</name>
<gene>
    <name evidence="6" type="ORF">CLUP02_10678</name>
</gene>
<dbReference type="Gene3D" id="3.40.50.12780">
    <property type="entry name" value="N-terminal domain of ligase-like"/>
    <property type="match status" value="1"/>
</dbReference>
<evidence type="ECO:0000259" key="3">
    <source>
        <dbReference type="Pfam" id="PF00501"/>
    </source>
</evidence>
<dbReference type="AlphaFoldDB" id="A0A9Q8SX57"/>
<dbReference type="Gene3D" id="3.30.300.30">
    <property type="match status" value="1"/>
</dbReference>